<dbReference type="Gene3D" id="2.40.420.20">
    <property type="match status" value="1"/>
</dbReference>
<dbReference type="FunFam" id="2.40.420.20:FF:000001">
    <property type="entry name" value="Efflux RND transporter periplasmic adaptor subunit"/>
    <property type="match status" value="1"/>
</dbReference>
<evidence type="ECO:0000259" key="5">
    <source>
        <dbReference type="Pfam" id="PF25876"/>
    </source>
</evidence>
<protein>
    <submittedName>
        <fullName evidence="9">Efflux RND transporter periplasmic adaptor subunit</fullName>
    </submittedName>
</protein>
<dbReference type="Pfam" id="PF25944">
    <property type="entry name" value="Beta-barrel_RND"/>
    <property type="match status" value="1"/>
</dbReference>
<feature type="domain" description="Multidrug resistance protein MdtA-like alpha-helical hairpin" evidence="5">
    <location>
        <begin position="106"/>
        <end position="175"/>
    </location>
</feature>
<dbReference type="SUPFAM" id="SSF111369">
    <property type="entry name" value="HlyD-like secretion proteins"/>
    <property type="match status" value="1"/>
</dbReference>
<evidence type="ECO:0000256" key="4">
    <source>
        <dbReference type="SAM" id="SignalP"/>
    </source>
</evidence>
<comment type="similarity">
    <text evidence="2">Belongs to the membrane fusion protein (MFP) (TC 8.A.1) family.</text>
</comment>
<feature type="domain" description="Multidrug resistance protein MdtA-like barrel-sandwich hybrid" evidence="6">
    <location>
        <begin position="67"/>
        <end position="207"/>
    </location>
</feature>
<dbReference type="Proteomes" id="UP000253501">
    <property type="component" value="Unassembled WGS sequence"/>
</dbReference>
<proteinExistence type="inferred from homology"/>
<comment type="caution">
    <text evidence="9">The sequence shown here is derived from an EMBL/GenBank/DDBJ whole genome shotgun (WGS) entry which is preliminary data.</text>
</comment>
<comment type="subcellular location">
    <subcellularLocation>
        <location evidence="1">Cell envelope</location>
    </subcellularLocation>
</comment>
<dbReference type="Pfam" id="PF25876">
    <property type="entry name" value="HH_MFP_RND"/>
    <property type="match status" value="1"/>
</dbReference>
<dbReference type="NCBIfam" id="TIGR01730">
    <property type="entry name" value="RND_mfp"/>
    <property type="match status" value="1"/>
</dbReference>
<evidence type="ECO:0000313" key="9">
    <source>
        <dbReference type="EMBL" id="RCJ04871.1"/>
    </source>
</evidence>
<feature type="domain" description="Multidrug resistance protein MdtA-like beta-barrel" evidence="7">
    <location>
        <begin position="212"/>
        <end position="302"/>
    </location>
</feature>
<reference evidence="9 10" key="1">
    <citation type="submission" date="2018-04" db="EMBL/GenBank/DDBJ databases">
        <title>Cupriavidus necator CR12 genome sequencing and assembly.</title>
        <authorList>
            <person name="Ben Fekih I."/>
            <person name="Mazhar H.S."/>
            <person name="Bello S.K."/>
            <person name="Rensing C."/>
        </authorList>
    </citation>
    <scope>NUCLEOTIDE SEQUENCE [LARGE SCALE GENOMIC DNA]</scope>
    <source>
        <strain evidence="9 10">CR12</strain>
    </source>
</reference>
<dbReference type="InterPro" id="IPR058625">
    <property type="entry name" value="MdtA-like_BSH"/>
</dbReference>
<dbReference type="Pfam" id="PF25967">
    <property type="entry name" value="RND-MFP_C"/>
    <property type="match status" value="1"/>
</dbReference>
<dbReference type="PANTHER" id="PTHR30158:SF3">
    <property type="entry name" value="MULTIDRUG EFFLUX PUMP SUBUNIT ACRA-RELATED"/>
    <property type="match status" value="1"/>
</dbReference>
<keyword evidence="4" id="KW-0732">Signal</keyword>
<dbReference type="GO" id="GO:0005886">
    <property type="term" value="C:plasma membrane"/>
    <property type="evidence" value="ECO:0007669"/>
    <property type="project" value="UniProtKB-SubCell"/>
</dbReference>
<dbReference type="PANTHER" id="PTHR30158">
    <property type="entry name" value="ACRA/E-RELATED COMPONENT OF DRUG EFFLUX TRANSPORTER"/>
    <property type="match status" value="1"/>
</dbReference>
<evidence type="ECO:0000259" key="7">
    <source>
        <dbReference type="Pfam" id="PF25944"/>
    </source>
</evidence>
<evidence type="ECO:0000259" key="6">
    <source>
        <dbReference type="Pfam" id="PF25917"/>
    </source>
</evidence>
<feature type="signal peptide" evidence="4">
    <location>
        <begin position="1"/>
        <end position="24"/>
    </location>
</feature>
<evidence type="ECO:0000256" key="2">
    <source>
        <dbReference type="ARBA" id="ARBA00009477"/>
    </source>
</evidence>
<evidence type="ECO:0000313" key="10">
    <source>
        <dbReference type="Proteomes" id="UP000253501"/>
    </source>
</evidence>
<sequence length="409" mass="42257">MPSHNTLRRSACLAAVTLAVLALAGCGPAKPASPKSATPEVTVVTARRTSVPVSVELPGRTSAYLIAQVRARVDGIVQKRSFQEGADVKANQPLYQIDPAQYRAALSSASAALQKAEANLATTTAQAERYQTLVAGNAISKQAYDNAVAARKQAAADVAASKAAVEMARLNLGYTDVVAPIAGRSGISQVTQGAYVQGSAATLLTTIQQIDPIYVDLNQASVAGLQLRRDVASGQVKLHGLDQARVTLTLEDGTQYPLAGKLEFSGITVDPATGSVTVRAVFPNPEHVLLPGMFVRARLEQGVNDNAFLVPVPAVGHNPQGQATALVVGPDNKVVQRTIQAQSTSGDKWIVTGGLSDGDRVIVAGGQKVQPGMLVQAVDAQARTGQAAAKANAGGASATRQAPVLAQAR</sequence>
<dbReference type="InterPro" id="IPR006143">
    <property type="entry name" value="RND_pump_MFP"/>
</dbReference>
<dbReference type="InterPro" id="IPR058627">
    <property type="entry name" value="MdtA-like_C"/>
</dbReference>
<keyword evidence="3" id="KW-0175">Coiled coil</keyword>
<gene>
    <name evidence="9" type="ORF">DDK22_29705</name>
</gene>
<feature type="coiled-coil region" evidence="3">
    <location>
        <begin position="106"/>
        <end position="133"/>
    </location>
</feature>
<accession>A0A367PAI2</accession>
<dbReference type="GO" id="GO:0046677">
    <property type="term" value="P:response to antibiotic"/>
    <property type="evidence" value="ECO:0007669"/>
    <property type="project" value="TreeGrafter"/>
</dbReference>
<feature type="domain" description="Multidrug resistance protein MdtA-like C-terminal permuted SH3" evidence="8">
    <location>
        <begin position="306"/>
        <end position="368"/>
    </location>
</feature>
<name>A0A367PAI2_CUPNE</name>
<organism evidence="9 10">
    <name type="scientific">Cupriavidus necator</name>
    <name type="common">Alcaligenes eutrophus</name>
    <name type="synonym">Ralstonia eutropha</name>
    <dbReference type="NCBI Taxonomy" id="106590"/>
    <lineage>
        <taxon>Bacteria</taxon>
        <taxon>Pseudomonadati</taxon>
        <taxon>Pseudomonadota</taxon>
        <taxon>Betaproteobacteria</taxon>
        <taxon>Burkholderiales</taxon>
        <taxon>Burkholderiaceae</taxon>
        <taxon>Cupriavidus</taxon>
    </lineage>
</organism>
<dbReference type="Pfam" id="PF25917">
    <property type="entry name" value="BSH_RND"/>
    <property type="match status" value="1"/>
</dbReference>
<dbReference type="RefSeq" id="WP_114135025.1">
    <property type="nucleotide sequence ID" value="NZ_CP068435.1"/>
</dbReference>
<dbReference type="Gene3D" id="1.10.287.470">
    <property type="entry name" value="Helix hairpin bin"/>
    <property type="match status" value="1"/>
</dbReference>
<dbReference type="Gene3D" id="2.40.50.100">
    <property type="match status" value="1"/>
</dbReference>
<dbReference type="Gene3D" id="2.40.30.170">
    <property type="match status" value="1"/>
</dbReference>
<evidence type="ECO:0000259" key="8">
    <source>
        <dbReference type="Pfam" id="PF25967"/>
    </source>
</evidence>
<feature type="chain" id="PRO_5017051652" evidence="4">
    <location>
        <begin position="25"/>
        <end position="409"/>
    </location>
</feature>
<dbReference type="InterPro" id="IPR058626">
    <property type="entry name" value="MdtA-like_b-barrel"/>
</dbReference>
<dbReference type="EMBL" id="QDHA01000088">
    <property type="protein sequence ID" value="RCJ04871.1"/>
    <property type="molecule type" value="Genomic_DNA"/>
</dbReference>
<evidence type="ECO:0000256" key="1">
    <source>
        <dbReference type="ARBA" id="ARBA00004196"/>
    </source>
</evidence>
<dbReference type="AlphaFoldDB" id="A0A367PAI2"/>
<dbReference type="InterPro" id="IPR058624">
    <property type="entry name" value="MdtA-like_HH"/>
</dbReference>
<dbReference type="GO" id="GO:0022857">
    <property type="term" value="F:transmembrane transporter activity"/>
    <property type="evidence" value="ECO:0007669"/>
    <property type="project" value="InterPro"/>
</dbReference>
<evidence type="ECO:0000256" key="3">
    <source>
        <dbReference type="SAM" id="Coils"/>
    </source>
</evidence>